<comment type="caution">
    <text evidence="1">The sequence shown here is derived from an EMBL/GenBank/DDBJ whole genome shotgun (WGS) entry which is preliminary data.</text>
</comment>
<protein>
    <submittedName>
        <fullName evidence="1">Uncharacterized protein</fullName>
    </submittedName>
</protein>
<organism evidence="1 2">
    <name type="scientific">Deinococcus malanensis</name>
    <dbReference type="NCBI Taxonomy" id="1706855"/>
    <lineage>
        <taxon>Bacteria</taxon>
        <taxon>Thermotogati</taxon>
        <taxon>Deinococcota</taxon>
        <taxon>Deinococci</taxon>
        <taxon>Deinococcales</taxon>
        <taxon>Deinococcaceae</taxon>
        <taxon>Deinococcus</taxon>
    </lineage>
</organism>
<dbReference type="RefSeq" id="WP_189011475.1">
    <property type="nucleotide sequence ID" value="NZ_BMPP01000021.1"/>
</dbReference>
<evidence type="ECO:0000313" key="2">
    <source>
        <dbReference type="Proteomes" id="UP000647587"/>
    </source>
</evidence>
<reference evidence="2" key="1">
    <citation type="journal article" date="2019" name="Int. J. Syst. Evol. Microbiol.">
        <title>The Global Catalogue of Microorganisms (GCM) 10K type strain sequencing project: providing services to taxonomists for standard genome sequencing and annotation.</title>
        <authorList>
            <consortium name="The Broad Institute Genomics Platform"/>
            <consortium name="The Broad Institute Genome Sequencing Center for Infectious Disease"/>
            <person name="Wu L."/>
            <person name="Ma J."/>
        </authorList>
    </citation>
    <scope>NUCLEOTIDE SEQUENCE [LARGE SCALE GENOMIC DNA]</scope>
    <source>
        <strain evidence="2">JCM 30331</strain>
    </source>
</reference>
<name>A0ABQ2F0Y4_9DEIO</name>
<dbReference type="Proteomes" id="UP000647587">
    <property type="component" value="Unassembled WGS sequence"/>
</dbReference>
<dbReference type="EMBL" id="BMPP01000021">
    <property type="protein sequence ID" value="GGK39920.1"/>
    <property type="molecule type" value="Genomic_DNA"/>
</dbReference>
<accession>A0ABQ2F0Y4</accession>
<gene>
    <name evidence="1" type="ORF">GCM10008955_37170</name>
</gene>
<proteinExistence type="predicted"/>
<dbReference type="SUPFAM" id="SSF51905">
    <property type="entry name" value="FAD/NAD(P)-binding domain"/>
    <property type="match status" value="1"/>
</dbReference>
<keyword evidence="2" id="KW-1185">Reference proteome</keyword>
<sequence length="167" mass="18543">MHKYPANARRHYERLKRFPEGLLVMGDALCSFNPTYAQGMTVASLEGLALRDALRAPATSTPLWRRYFRAAARAVDLPWSLVTGGDSSYPESNWSQPLAARLTGRYFTMVQRTAVHDGAVFAMFIKVQNLVEPPAAFFKPAFVLRVLRVARQQLPQPPPAGAVARAT</sequence>
<dbReference type="Gene3D" id="3.50.50.60">
    <property type="entry name" value="FAD/NAD(P)-binding domain"/>
    <property type="match status" value="1"/>
</dbReference>
<evidence type="ECO:0000313" key="1">
    <source>
        <dbReference type="EMBL" id="GGK39920.1"/>
    </source>
</evidence>
<dbReference type="InterPro" id="IPR036188">
    <property type="entry name" value="FAD/NAD-bd_sf"/>
</dbReference>